<evidence type="ECO:0000259" key="2">
    <source>
        <dbReference type="Pfam" id="PF20604"/>
    </source>
</evidence>
<dbReference type="Proteomes" id="UP000536179">
    <property type="component" value="Unassembled WGS sequence"/>
</dbReference>
<gene>
    <name evidence="3" type="ORF">FHS27_002945</name>
</gene>
<feature type="transmembrane region" description="Helical" evidence="1">
    <location>
        <begin position="158"/>
        <end position="187"/>
    </location>
</feature>
<evidence type="ECO:0000313" key="3">
    <source>
        <dbReference type="EMBL" id="MBB3207126.1"/>
    </source>
</evidence>
<feature type="transmembrane region" description="Helical" evidence="1">
    <location>
        <begin position="288"/>
        <end position="313"/>
    </location>
</feature>
<name>A0A7W5H6R1_9BACT</name>
<feature type="transmembrane region" description="Helical" evidence="1">
    <location>
        <begin position="325"/>
        <end position="350"/>
    </location>
</feature>
<dbReference type="InterPro" id="IPR046477">
    <property type="entry name" value="DUF6798"/>
</dbReference>
<protein>
    <recommendedName>
        <fullName evidence="2">DUF6798 domain-containing protein</fullName>
    </recommendedName>
</protein>
<keyword evidence="4" id="KW-1185">Reference proteome</keyword>
<accession>A0A7W5H6R1</accession>
<dbReference type="RefSeq" id="WP_184305509.1">
    <property type="nucleotide sequence ID" value="NZ_JACHXU010000009.1"/>
</dbReference>
<dbReference type="AlphaFoldDB" id="A0A7W5H6R1"/>
<sequence>MRKHPERWIGWAVLVGLFFVYAGDAPPGVNEAHYLAKAKNFWDPSWCANDLFVASGKAHWLYYWVFGWPTLFFSLSTTAWIGRLIGWGFLAAGVTRLCRELRLPPFYTLIISIIWIAGIQEGNLAGEWVVGGIEAKVPAYGLVLFGLSELLRRNWNGVWLYFGSAAAFHVLTGGWSVVAGGIAFVYLERIRPRNRDTPQRFFTPALFAGGAISLVGLLPAAAMSAGATSAEATSAARVYAYFRISHHLLPSAFHLDWYVRHALLTLLTITLLRADWRLAVPRRRRRIAAMAAFFVGALTISLCGLIVGTVPALAPDWGAKLLRFYWFRLADAITPLALACSVAGVLSGLARHCESATPTSIGKRLRESIHWNSTGMARVASLMVLAAATWCVGRSTWQRIYDNVPISHSNRLLGLHSNAAYWEQRRTMSDWIDVCRFVRANTSNDAILLTPRHQQSFKWYSHRAEVVNWKDIPQDVEHLRKWARRFIEVYPVELSTMRVTIRYDRLREFRSKYGVDWMVVDRRVVGPHLPLVQVYPIGDERNATYAIYRLPSVRPSPTEN</sequence>
<comment type="caution">
    <text evidence="3">The sequence shown here is derived from an EMBL/GenBank/DDBJ whole genome shotgun (WGS) entry which is preliminary data.</text>
</comment>
<feature type="transmembrane region" description="Helical" evidence="1">
    <location>
        <begin position="61"/>
        <end position="82"/>
    </location>
</feature>
<feature type="transmembrane region" description="Helical" evidence="1">
    <location>
        <begin position="199"/>
        <end position="222"/>
    </location>
</feature>
<keyword evidence="1" id="KW-0812">Transmembrane</keyword>
<proteinExistence type="predicted"/>
<organism evidence="3 4">
    <name type="scientific">Aporhodopirellula rubra</name>
    <dbReference type="NCBI Taxonomy" id="980271"/>
    <lineage>
        <taxon>Bacteria</taxon>
        <taxon>Pseudomonadati</taxon>
        <taxon>Planctomycetota</taxon>
        <taxon>Planctomycetia</taxon>
        <taxon>Pirellulales</taxon>
        <taxon>Pirellulaceae</taxon>
        <taxon>Aporhodopirellula</taxon>
    </lineage>
</organism>
<reference evidence="3 4" key="1">
    <citation type="submission" date="2020-08" db="EMBL/GenBank/DDBJ databases">
        <title>Genomic Encyclopedia of Type Strains, Phase III (KMG-III): the genomes of soil and plant-associated and newly described type strains.</title>
        <authorList>
            <person name="Whitman W."/>
        </authorList>
    </citation>
    <scope>NUCLEOTIDE SEQUENCE [LARGE SCALE GENOMIC DNA]</scope>
    <source>
        <strain evidence="3 4">CECT 8075</strain>
    </source>
</reference>
<feature type="transmembrane region" description="Helical" evidence="1">
    <location>
        <begin position="257"/>
        <end position="276"/>
    </location>
</feature>
<evidence type="ECO:0000313" key="4">
    <source>
        <dbReference type="Proteomes" id="UP000536179"/>
    </source>
</evidence>
<feature type="transmembrane region" description="Helical" evidence="1">
    <location>
        <begin position="103"/>
        <end position="120"/>
    </location>
</feature>
<dbReference type="Pfam" id="PF20604">
    <property type="entry name" value="DUF6798"/>
    <property type="match status" value="1"/>
</dbReference>
<keyword evidence="1" id="KW-1133">Transmembrane helix</keyword>
<evidence type="ECO:0000256" key="1">
    <source>
        <dbReference type="SAM" id="Phobius"/>
    </source>
</evidence>
<feature type="domain" description="DUF6798" evidence="2">
    <location>
        <begin position="430"/>
        <end position="488"/>
    </location>
</feature>
<dbReference type="EMBL" id="JACHXU010000009">
    <property type="protein sequence ID" value="MBB3207126.1"/>
    <property type="molecule type" value="Genomic_DNA"/>
</dbReference>
<keyword evidence="1" id="KW-0472">Membrane</keyword>